<dbReference type="PANTHER" id="PTHR24347">
    <property type="entry name" value="SERINE/THREONINE-PROTEIN KINASE"/>
    <property type="match status" value="1"/>
</dbReference>
<sequence>MAETLDVTQLTGGSQLEETVYQDCNADFQGQVWGCLFPLSEPFDLIELIEDNYSFGRDDACSIIFSEKPDRIAIPNYGALSKKHFEIYRYYPDGNNSNNYLTYLTDKSSNGTFVDGIKIGKNKSQILKNHSTISLSMKKNKSYLFYDKTESLKSDIPNLPIELTSKYALTIILGRGACGEVRLAFRIVSGERFAVKIIEIKRFQRDNSAMKSALAELKILQKLNHPGIIQIYDCFQTETHFFIILEFLAGGELFDKIVRLGKFSENEAKFTFYQILLSMSYLHSQGITHRDLKPENILLLSEEKDSIVKITDFGLSRVVGEGSLMKTLCGTPSYLAPEVILSAEVKGYGPKCDCWSLGVILFIILAGYPPFSTEIKEHTLTDQITRGLYSFPKEQWSQVSPEAIDMIKSLLIVNPDNRISIKDSLRHPWLNDEKVKEKIRNIIGKEYIFDDLEALPNDRKRGAITENFPVKKVNIGRDESLMDI</sequence>
<dbReference type="SMART" id="SM00220">
    <property type="entry name" value="S_TKc"/>
    <property type="match status" value="1"/>
</dbReference>
<feature type="domain" description="Protein kinase" evidence="4">
    <location>
        <begin position="167"/>
        <end position="430"/>
    </location>
</feature>
<dbReference type="Gene3D" id="2.60.200.20">
    <property type="match status" value="1"/>
</dbReference>
<comment type="caution">
    <text evidence="5">The sequence shown here is derived from an EMBL/GenBank/DDBJ whole genome shotgun (WGS) entry which is preliminary data.</text>
</comment>
<accession>A0AAV7JWF9</accession>
<keyword evidence="5" id="KW-0808">Transferase</keyword>
<dbReference type="SUPFAM" id="SSF49879">
    <property type="entry name" value="SMAD/FHA domain"/>
    <property type="match status" value="1"/>
</dbReference>
<evidence type="ECO:0000259" key="4">
    <source>
        <dbReference type="PROSITE" id="PS50011"/>
    </source>
</evidence>
<evidence type="ECO:0000313" key="6">
    <source>
        <dbReference type="Proteomes" id="UP001165289"/>
    </source>
</evidence>
<dbReference type="PROSITE" id="PS50011">
    <property type="entry name" value="PROTEIN_KINASE_DOM"/>
    <property type="match status" value="1"/>
</dbReference>
<proteinExistence type="predicted"/>
<dbReference type="Proteomes" id="UP001165289">
    <property type="component" value="Unassembled WGS sequence"/>
</dbReference>
<keyword evidence="2" id="KW-0067">ATP-binding</keyword>
<dbReference type="GO" id="GO:0004672">
    <property type="term" value="F:protein kinase activity"/>
    <property type="evidence" value="ECO:0007669"/>
    <property type="project" value="InterPro"/>
</dbReference>
<evidence type="ECO:0000256" key="1">
    <source>
        <dbReference type="ARBA" id="ARBA00022741"/>
    </source>
</evidence>
<evidence type="ECO:0000259" key="3">
    <source>
        <dbReference type="PROSITE" id="PS50006"/>
    </source>
</evidence>
<dbReference type="PROSITE" id="PS00108">
    <property type="entry name" value="PROTEIN_KINASE_ST"/>
    <property type="match status" value="1"/>
</dbReference>
<dbReference type="PROSITE" id="PS50006">
    <property type="entry name" value="FHA_DOMAIN"/>
    <property type="match status" value="1"/>
</dbReference>
<dbReference type="FunFam" id="1.10.510.10:FF:000571">
    <property type="entry name" value="Maternal embryonic leucine zipper kinase"/>
    <property type="match status" value="1"/>
</dbReference>
<dbReference type="InterPro" id="IPR008271">
    <property type="entry name" value="Ser/Thr_kinase_AS"/>
</dbReference>
<dbReference type="Gene3D" id="1.10.510.10">
    <property type="entry name" value="Transferase(Phosphotransferase) domain 1"/>
    <property type="match status" value="1"/>
</dbReference>
<feature type="domain" description="FHA" evidence="3">
    <location>
        <begin position="53"/>
        <end position="119"/>
    </location>
</feature>
<dbReference type="InterPro" id="IPR000719">
    <property type="entry name" value="Prot_kinase_dom"/>
</dbReference>
<protein>
    <submittedName>
        <fullName evidence="5">Serine/threonine-protein kinase Chk2-like</fullName>
    </submittedName>
</protein>
<name>A0AAV7JWF9_9METZ</name>
<reference evidence="5 6" key="1">
    <citation type="journal article" date="2023" name="BMC Biol.">
        <title>The compact genome of the sponge Oopsacas minuta (Hexactinellida) is lacking key metazoan core genes.</title>
        <authorList>
            <person name="Santini S."/>
            <person name="Schenkelaars Q."/>
            <person name="Jourda C."/>
            <person name="Duchesne M."/>
            <person name="Belahbib H."/>
            <person name="Rocher C."/>
            <person name="Selva M."/>
            <person name="Riesgo A."/>
            <person name="Vervoort M."/>
            <person name="Leys S.P."/>
            <person name="Kodjabachian L."/>
            <person name="Le Bivic A."/>
            <person name="Borchiellini C."/>
            <person name="Claverie J.M."/>
            <person name="Renard E."/>
        </authorList>
    </citation>
    <scope>NUCLEOTIDE SEQUENCE [LARGE SCALE GENOMIC DNA]</scope>
    <source>
        <strain evidence="5">SPO-2</strain>
    </source>
</reference>
<gene>
    <name evidence="5" type="ORF">LOD99_3766</name>
</gene>
<dbReference type="Pfam" id="PF00498">
    <property type="entry name" value="FHA"/>
    <property type="match status" value="1"/>
</dbReference>
<dbReference type="EMBL" id="JAKMXF010000288">
    <property type="protein sequence ID" value="KAI6653241.1"/>
    <property type="molecule type" value="Genomic_DNA"/>
</dbReference>
<evidence type="ECO:0000313" key="5">
    <source>
        <dbReference type="EMBL" id="KAI6653241.1"/>
    </source>
</evidence>
<dbReference type="SMART" id="SM00240">
    <property type="entry name" value="FHA"/>
    <property type="match status" value="1"/>
</dbReference>
<dbReference type="InterPro" id="IPR008984">
    <property type="entry name" value="SMAD_FHA_dom_sf"/>
</dbReference>
<keyword evidence="1" id="KW-0547">Nucleotide-binding</keyword>
<dbReference type="CDD" id="cd22666">
    <property type="entry name" value="FHA_CHK2"/>
    <property type="match status" value="1"/>
</dbReference>
<keyword evidence="5" id="KW-0418">Kinase</keyword>
<dbReference type="InterPro" id="IPR011009">
    <property type="entry name" value="Kinase-like_dom_sf"/>
</dbReference>
<dbReference type="SUPFAM" id="SSF56112">
    <property type="entry name" value="Protein kinase-like (PK-like)"/>
    <property type="match status" value="1"/>
</dbReference>
<organism evidence="5 6">
    <name type="scientific">Oopsacas minuta</name>
    <dbReference type="NCBI Taxonomy" id="111878"/>
    <lineage>
        <taxon>Eukaryota</taxon>
        <taxon>Metazoa</taxon>
        <taxon>Porifera</taxon>
        <taxon>Hexactinellida</taxon>
        <taxon>Hexasterophora</taxon>
        <taxon>Lyssacinosida</taxon>
        <taxon>Leucopsacidae</taxon>
        <taxon>Oopsacas</taxon>
    </lineage>
</organism>
<dbReference type="Pfam" id="PF00069">
    <property type="entry name" value="Pkinase"/>
    <property type="match status" value="1"/>
</dbReference>
<dbReference type="AlphaFoldDB" id="A0AAV7JWF9"/>
<evidence type="ECO:0000256" key="2">
    <source>
        <dbReference type="ARBA" id="ARBA00022840"/>
    </source>
</evidence>
<dbReference type="GO" id="GO:0005524">
    <property type="term" value="F:ATP binding"/>
    <property type="evidence" value="ECO:0007669"/>
    <property type="project" value="UniProtKB-KW"/>
</dbReference>
<keyword evidence="6" id="KW-1185">Reference proteome</keyword>
<dbReference type="InterPro" id="IPR000253">
    <property type="entry name" value="FHA_dom"/>
</dbReference>